<dbReference type="CDD" id="cd01335">
    <property type="entry name" value="Radical_SAM"/>
    <property type="match status" value="1"/>
</dbReference>
<protein>
    <submittedName>
        <fullName evidence="8">Radical SAM protein</fullName>
    </submittedName>
</protein>
<organism evidence="8 9">
    <name type="scientific">Heliorestis acidaminivorans</name>
    <dbReference type="NCBI Taxonomy" id="553427"/>
    <lineage>
        <taxon>Bacteria</taxon>
        <taxon>Bacillati</taxon>
        <taxon>Bacillota</taxon>
        <taxon>Clostridia</taxon>
        <taxon>Eubacteriales</taxon>
        <taxon>Heliobacteriaceae</taxon>
        <taxon>Heliorestis</taxon>
    </lineage>
</organism>
<gene>
    <name evidence="8" type="ORF">F9B85_03120</name>
</gene>
<dbReference type="InterPro" id="IPR034391">
    <property type="entry name" value="AdoMet-like_SPASM_containing"/>
</dbReference>
<dbReference type="AlphaFoldDB" id="A0A6I0EYP8"/>
<dbReference type="SFLD" id="SFLDS00029">
    <property type="entry name" value="Radical_SAM"/>
    <property type="match status" value="1"/>
</dbReference>
<dbReference type="Gene3D" id="3.20.20.70">
    <property type="entry name" value="Aldolase class I"/>
    <property type="match status" value="1"/>
</dbReference>
<keyword evidence="5" id="KW-0408">Iron</keyword>
<keyword evidence="4" id="KW-0479">Metal-binding</keyword>
<dbReference type="GO" id="GO:0046872">
    <property type="term" value="F:metal ion binding"/>
    <property type="evidence" value="ECO:0007669"/>
    <property type="project" value="UniProtKB-KW"/>
</dbReference>
<dbReference type="PANTHER" id="PTHR11228:SF34">
    <property type="entry name" value="TUNGSTEN-CONTAINING ALDEHYDE FERREDOXIN OXIDOREDUCTASE COFACTOR MODIFYING PROTEIN"/>
    <property type="match status" value="1"/>
</dbReference>
<evidence type="ECO:0000256" key="6">
    <source>
        <dbReference type="ARBA" id="ARBA00023014"/>
    </source>
</evidence>
<dbReference type="PANTHER" id="PTHR11228">
    <property type="entry name" value="RADICAL SAM DOMAIN PROTEIN"/>
    <property type="match status" value="1"/>
</dbReference>
<evidence type="ECO:0000256" key="4">
    <source>
        <dbReference type="ARBA" id="ARBA00022723"/>
    </source>
</evidence>
<comment type="cofactor">
    <cofactor evidence="1">
        <name>[4Fe-4S] cluster</name>
        <dbReference type="ChEBI" id="CHEBI:49883"/>
    </cofactor>
</comment>
<evidence type="ECO:0000256" key="3">
    <source>
        <dbReference type="ARBA" id="ARBA00022691"/>
    </source>
</evidence>
<comment type="caution">
    <text evidence="8">The sequence shown here is derived from an EMBL/GenBank/DDBJ whole genome shotgun (WGS) entry which is preliminary data.</text>
</comment>
<dbReference type="CDD" id="cd21109">
    <property type="entry name" value="SPASM"/>
    <property type="match status" value="1"/>
</dbReference>
<evidence type="ECO:0000313" key="8">
    <source>
        <dbReference type="EMBL" id="KAB2953626.1"/>
    </source>
</evidence>
<evidence type="ECO:0000256" key="1">
    <source>
        <dbReference type="ARBA" id="ARBA00001966"/>
    </source>
</evidence>
<evidence type="ECO:0000256" key="2">
    <source>
        <dbReference type="ARBA" id="ARBA00022485"/>
    </source>
</evidence>
<dbReference type="GO" id="GO:0051536">
    <property type="term" value="F:iron-sulfur cluster binding"/>
    <property type="evidence" value="ECO:0007669"/>
    <property type="project" value="UniProtKB-KW"/>
</dbReference>
<dbReference type="RefSeq" id="WP_151618477.1">
    <property type="nucleotide sequence ID" value="NZ_WBXO01000002.1"/>
</dbReference>
<dbReference type="OrthoDB" id="9805809at2"/>
<dbReference type="Pfam" id="PF13186">
    <property type="entry name" value="SPASM"/>
    <property type="match status" value="1"/>
</dbReference>
<dbReference type="PROSITE" id="PS51918">
    <property type="entry name" value="RADICAL_SAM"/>
    <property type="match status" value="1"/>
</dbReference>
<dbReference type="EMBL" id="WBXO01000002">
    <property type="protein sequence ID" value="KAB2953626.1"/>
    <property type="molecule type" value="Genomic_DNA"/>
</dbReference>
<proteinExistence type="predicted"/>
<dbReference type="SFLD" id="SFLDG01067">
    <property type="entry name" value="SPASM/twitch_domain_containing"/>
    <property type="match status" value="1"/>
</dbReference>
<keyword evidence="6" id="KW-0411">Iron-sulfur</keyword>
<dbReference type="Proteomes" id="UP000468766">
    <property type="component" value="Unassembled WGS sequence"/>
</dbReference>
<evidence type="ECO:0000259" key="7">
    <source>
        <dbReference type="PROSITE" id="PS51918"/>
    </source>
</evidence>
<sequence length="336" mass="39044">MSINVPINPTYKETINHSAKMWEEKKCKKYREYRKKWSHNPKNHILEEVPLHLDIEPTNACNLKCPMCARTVLLQDSNKKNSFPITTMDMDLYRKIIDEATEIGVYSIKLNWLGEPLIHPELVNMVKYAKDKGIIDVMLNTNAVLLSEKIAKDLIEAGLDKIFFSFDSPYKEKYEEIRVGADYESTLENIKRFVEIRNKMGKTSPLTRVSMVLMKDNQDEYEGYVNLFKDIVDVVAYVEYRTPVGESIVEDDKIIDFSCSQLWQRMFVSADGDVIVCCVDSEKEYVVGNLHKDSIRNIWQNNKYMHIRNMHKKGNCLKVSICSKCDLPFKKQDGDV</sequence>
<feature type="domain" description="Radical SAM core" evidence="7">
    <location>
        <begin position="47"/>
        <end position="271"/>
    </location>
</feature>
<keyword evidence="3" id="KW-0949">S-adenosyl-L-methionine</keyword>
<dbReference type="InterPro" id="IPR050377">
    <property type="entry name" value="Radical_SAM_PqqE_MftC-like"/>
</dbReference>
<accession>A0A6I0EYP8</accession>
<dbReference type="GO" id="GO:0003824">
    <property type="term" value="F:catalytic activity"/>
    <property type="evidence" value="ECO:0007669"/>
    <property type="project" value="InterPro"/>
</dbReference>
<name>A0A6I0EYP8_9FIRM</name>
<dbReference type="Pfam" id="PF04055">
    <property type="entry name" value="Radical_SAM"/>
    <property type="match status" value="1"/>
</dbReference>
<keyword evidence="2" id="KW-0004">4Fe-4S</keyword>
<keyword evidence="9" id="KW-1185">Reference proteome</keyword>
<evidence type="ECO:0000313" key="9">
    <source>
        <dbReference type="Proteomes" id="UP000468766"/>
    </source>
</evidence>
<evidence type="ECO:0000256" key="5">
    <source>
        <dbReference type="ARBA" id="ARBA00023004"/>
    </source>
</evidence>
<dbReference type="InterPro" id="IPR013785">
    <property type="entry name" value="Aldolase_TIM"/>
</dbReference>
<dbReference type="SFLD" id="SFLDG01387">
    <property type="entry name" value="BtrN-like_SPASM_domain_contain"/>
    <property type="match status" value="1"/>
</dbReference>
<dbReference type="SUPFAM" id="SSF102114">
    <property type="entry name" value="Radical SAM enzymes"/>
    <property type="match status" value="1"/>
</dbReference>
<dbReference type="InterPro" id="IPR007197">
    <property type="entry name" value="rSAM"/>
</dbReference>
<reference evidence="8 9" key="1">
    <citation type="submission" date="2019-10" db="EMBL/GenBank/DDBJ databases">
        <title>Whole-genome sequence of the extremophile Heliorestis acidaminivorans DSM 24790.</title>
        <authorList>
            <person name="Kyndt J.A."/>
            <person name="Meyer T.E."/>
        </authorList>
    </citation>
    <scope>NUCLEOTIDE SEQUENCE [LARGE SCALE GENOMIC DNA]</scope>
    <source>
        <strain evidence="8 9">DSM 24790</strain>
    </source>
</reference>
<dbReference type="InterPro" id="IPR058240">
    <property type="entry name" value="rSAM_sf"/>
</dbReference>
<dbReference type="InterPro" id="IPR023885">
    <property type="entry name" value="4Fe4S-binding_SPASM_dom"/>
</dbReference>